<dbReference type="EMBL" id="CP146606">
    <property type="protein sequence ID" value="WYK18306.1"/>
    <property type="molecule type" value="Genomic_DNA"/>
</dbReference>
<organism evidence="1 2">
    <name type="scientific">Roseovarius rhodophyticola</name>
    <dbReference type="NCBI Taxonomy" id="3080827"/>
    <lineage>
        <taxon>Bacteria</taxon>
        <taxon>Pseudomonadati</taxon>
        <taxon>Pseudomonadota</taxon>
        <taxon>Alphaproteobacteria</taxon>
        <taxon>Rhodobacterales</taxon>
        <taxon>Roseobacteraceae</taxon>
        <taxon>Roseovarius</taxon>
    </lineage>
</organism>
<evidence type="ECO:0000313" key="1">
    <source>
        <dbReference type="EMBL" id="WYK18306.1"/>
    </source>
</evidence>
<gene>
    <name evidence="1" type="ORF">RZS32_018375</name>
</gene>
<evidence type="ECO:0000313" key="2">
    <source>
        <dbReference type="Proteomes" id="UP001281305"/>
    </source>
</evidence>
<dbReference type="Proteomes" id="UP001281305">
    <property type="component" value="Chromosome"/>
</dbReference>
<reference evidence="1 2" key="1">
    <citation type="submission" date="2024-02" db="EMBL/GenBank/DDBJ databases">
        <title>Roseovarius strain W115 nov., isolated from a marine algae.</title>
        <authorList>
            <person name="Lee M.W."/>
            <person name="Lee J.K."/>
            <person name="Kim J.M."/>
            <person name="Choi D.G."/>
            <person name="Baek J.H."/>
            <person name="Bayburt H."/>
            <person name="Jung J.J."/>
            <person name="Han D.M."/>
            <person name="Jeon C.O."/>
        </authorList>
    </citation>
    <scope>NUCLEOTIDE SEQUENCE [LARGE SCALE GENOMIC DNA]</scope>
    <source>
        <strain evidence="1 2">W115</strain>
    </source>
</reference>
<accession>A0ABZ2TF39</accession>
<protein>
    <submittedName>
        <fullName evidence="1">Uncharacterized protein</fullName>
    </submittedName>
</protein>
<sequence>MNLELLKGVEGERTSAVHAVFFCGQDGVISDPISIILHSGSSGWLEISSDGNGKIKYSSNIFERLYFDDKIGFSFVAPILIAANGKVDGSEEIKGVRMVEEAEVTSLIFDLHEKNLKLRFEDDNVCIEIV</sequence>
<keyword evidence="2" id="KW-1185">Reference proteome</keyword>
<dbReference type="RefSeq" id="WP_317054992.1">
    <property type="nucleotide sequence ID" value="NZ_CP146606.1"/>
</dbReference>
<proteinExistence type="predicted"/>
<name>A0ABZ2TF39_9RHOB</name>